<protein>
    <recommendedName>
        <fullName evidence="3">PIG-L family deacetylase</fullName>
    </recommendedName>
</protein>
<sequence>MLKHLIIAGHPDDEVIGCSSILLEDSVGVLYITNDYSTANTERNKVKDKLALDYQKCLNYPLFRMPDINELADNIKDVLDSVKPENVYVHHPEDLHQDHNTITKATLIAARMNRNDYIKSLSYYYVENPFELKACEFKKIDKDEKLKFLSKYKNYIPENHIKTILAFNEFVGIYSNLGFAEPFEVVYKRS</sequence>
<dbReference type="InterPro" id="IPR024078">
    <property type="entry name" value="LmbE-like_dom_sf"/>
</dbReference>
<evidence type="ECO:0000313" key="2">
    <source>
        <dbReference type="Proteomes" id="UP000290538"/>
    </source>
</evidence>
<dbReference type="SUPFAM" id="SSF102588">
    <property type="entry name" value="LmbE-like"/>
    <property type="match status" value="1"/>
</dbReference>
<proteinExistence type="predicted"/>
<evidence type="ECO:0008006" key="3">
    <source>
        <dbReference type="Google" id="ProtNLM"/>
    </source>
</evidence>
<dbReference type="Proteomes" id="UP000290538">
    <property type="component" value="Segment"/>
</dbReference>
<dbReference type="Pfam" id="PF02585">
    <property type="entry name" value="PIG-L"/>
    <property type="match status" value="1"/>
</dbReference>
<dbReference type="InterPro" id="IPR003737">
    <property type="entry name" value="GlcNAc_PI_deacetylase-related"/>
</dbReference>
<dbReference type="EMBL" id="MK408758">
    <property type="protein sequence ID" value="QAU04908.1"/>
    <property type="molecule type" value="Genomic_DNA"/>
</dbReference>
<accession>A0A410T7C7</accession>
<reference evidence="1 2" key="1">
    <citation type="submission" date="2019-01" db="EMBL/GenBank/DDBJ databases">
        <title>Complete genome sequence of Campylobacter bacteriophage CP20.</title>
        <authorList>
            <person name="Connerton I.F."/>
        </authorList>
    </citation>
    <scope>NUCLEOTIDE SEQUENCE [LARGE SCALE GENOMIC DNA]</scope>
</reference>
<name>A0A410T7C7_9CAUD</name>
<organism evidence="1 2">
    <name type="scientific">Campylobacter phage CP20</name>
    <dbReference type="NCBI Taxonomy" id="2506428"/>
    <lineage>
        <taxon>Viruses</taxon>
        <taxon>Duplodnaviria</taxon>
        <taxon>Heunggongvirae</taxon>
        <taxon>Uroviricota</taxon>
        <taxon>Caudoviricetes</taxon>
        <taxon>Connertonviridae</taxon>
        <taxon>Firehammervirus</taxon>
        <taxon>Firehammervirus CPt10</taxon>
    </lineage>
</organism>
<evidence type="ECO:0000313" key="1">
    <source>
        <dbReference type="EMBL" id="QAU04908.1"/>
    </source>
</evidence>
<dbReference type="Gene3D" id="3.40.50.10320">
    <property type="entry name" value="LmbE-like"/>
    <property type="match status" value="1"/>
</dbReference>